<dbReference type="PANTHER" id="PTHR42678">
    <property type="entry name" value="AMIDASE"/>
    <property type="match status" value="1"/>
</dbReference>
<dbReference type="Proteomes" id="UP000553963">
    <property type="component" value="Unassembled WGS sequence"/>
</dbReference>
<accession>A0A840AMH0</accession>
<evidence type="ECO:0000313" key="2">
    <source>
        <dbReference type="EMBL" id="MBB3930091.1"/>
    </source>
</evidence>
<keyword evidence="2" id="KW-0378">Hydrolase</keyword>
<dbReference type="NCBIfam" id="NF005127">
    <property type="entry name" value="PRK06565.1"/>
    <property type="match status" value="1"/>
</dbReference>
<dbReference type="SUPFAM" id="SSF75304">
    <property type="entry name" value="Amidase signature (AS) enzymes"/>
    <property type="match status" value="1"/>
</dbReference>
<dbReference type="EC" id="3.5.1.4" evidence="2"/>
<name>A0A840AMH0_9HYPH</name>
<feature type="domain" description="Amidase" evidence="1">
    <location>
        <begin position="6"/>
        <end position="311"/>
    </location>
</feature>
<sequence>MTSVSLVAQYLNRIARYDRRGPRLNSTPVLNPAVFEEAAAADQARRAGTAGALAGVPFTVKDSYKVKGLTVAAGSPAFAALVANDDAAAVAALRRAGAVVLGKTNMPPMAIGGLQRGVYGRAESPYNPDWLAAAWHSGSSSGSGVAVAASFCAFGLGEETVSSGRSPASNNGLVAYTPSRGLLSIRGNWPLFALRDTVVPHARSVADMLALLDAIMVHDSETAGDLWRAQDVIPLPGPEAIRPADFSALARSGALKGLTIGVPRLYVGTDTEADEPIETRPSILALWREAAAVLEGLGATLVEVDYPAVSNYEKDRPGTTSLVDRGWMPDTWNAIEIGDMVAASWEEFLRLNGDPNYPSLGNIRPEVIHADPPEAYDTRRLKSAHPGRDEFNYPAIVERARAGVASPLETFPQLPGVMRGLEAARKEWFEDWMVARGIDLVAFPANADIGTANADVDPTASDLTWKNGTVFSNMNHVMRHLGIPSVSVTMGVMEDTGIPVNLTFAGPAYRDMDLLAAAYDYEQASGKRVPPPATPPLGVEADFAGPVASASKDGALRVALNGEARLMRSGDVAISIDASVMGGDGAVTLTLHLDGEPMPHADGKATATIPAAARRQPGLWSSLVVAVAHDAGGAEAGAFAVLDYQP</sequence>
<comment type="caution">
    <text evidence="2">The sequence shown here is derived from an EMBL/GenBank/DDBJ whole genome shotgun (WGS) entry which is preliminary data.</text>
</comment>
<gene>
    <name evidence="2" type="ORF">GGR25_001130</name>
</gene>
<evidence type="ECO:0000259" key="1">
    <source>
        <dbReference type="Pfam" id="PF01425"/>
    </source>
</evidence>
<dbReference type="InterPro" id="IPR036928">
    <property type="entry name" value="AS_sf"/>
</dbReference>
<organism evidence="2 3">
    <name type="scientific">Kaistia hirudinis</name>
    <dbReference type="NCBI Taxonomy" id="1293440"/>
    <lineage>
        <taxon>Bacteria</taxon>
        <taxon>Pseudomonadati</taxon>
        <taxon>Pseudomonadota</taxon>
        <taxon>Alphaproteobacteria</taxon>
        <taxon>Hyphomicrobiales</taxon>
        <taxon>Kaistiaceae</taxon>
        <taxon>Kaistia</taxon>
    </lineage>
</organism>
<dbReference type="Pfam" id="PF01425">
    <property type="entry name" value="Amidase"/>
    <property type="match status" value="1"/>
</dbReference>
<dbReference type="GO" id="GO:0004040">
    <property type="term" value="F:amidase activity"/>
    <property type="evidence" value="ECO:0007669"/>
    <property type="project" value="UniProtKB-EC"/>
</dbReference>
<dbReference type="AlphaFoldDB" id="A0A840AMH0"/>
<dbReference type="EMBL" id="JACIDS010000002">
    <property type="protein sequence ID" value="MBB3930091.1"/>
    <property type="molecule type" value="Genomic_DNA"/>
</dbReference>
<dbReference type="InterPro" id="IPR023631">
    <property type="entry name" value="Amidase_dom"/>
</dbReference>
<dbReference type="PANTHER" id="PTHR42678:SF11">
    <property type="entry name" value="AMIDASE FAMILY PROTEIN"/>
    <property type="match status" value="1"/>
</dbReference>
<protein>
    <submittedName>
        <fullName evidence="2">Amidase</fullName>
        <ecNumber evidence="2">3.5.1.4</ecNumber>
    </submittedName>
</protein>
<keyword evidence="3" id="KW-1185">Reference proteome</keyword>
<proteinExistence type="predicted"/>
<reference evidence="2 3" key="1">
    <citation type="submission" date="2020-08" db="EMBL/GenBank/DDBJ databases">
        <title>Genomic Encyclopedia of Type Strains, Phase IV (KMG-IV): sequencing the most valuable type-strain genomes for metagenomic binning, comparative biology and taxonomic classification.</title>
        <authorList>
            <person name="Goeker M."/>
        </authorList>
    </citation>
    <scope>NUCLEOTIDE SEQUENCE [LARGE SCALE GENOMIC DNA]</scope>
    <source>
        <strain evidence="2 3">DSM 25966</strain>
    </source>
</reference>
<evidence type="ECO:0000313" key="3">
    <source>
        <dbReference type="Proteomes" id="UP000553963"/>
    </source>
</evidence>
<dbReference type="Gene3D" id="3.90.1300.10">
    <property type="entry name" value="Amidase signature (AS) domain"/>
    <property type="match status" value="1"/>
</dbReference>